<evidence type="ECO:0000313" key="2">
    <source>
        <dbReference type="Proteomes" id="UP000192758"/>
    </source>
</evidence>
<name>A0A1W0E8U3_9MICR</name>
<comment type="caution">
    <text evidence="1">The sequence shown here is derived from an EMBL/GenBank/DDBJ whole genome shotgun (WGS) entry which is preliminary data.</text>
</comment>
<protein>
    <submittedName>
        <fullName evidence="1">Uncharacterized protein</fullName>
    </submittedName>
</protein>
<dbReference type="VEuPathDB" id="MicrosporidiaDB:EHP00_1382"/>
<accession>A0A1W0E8U3</accession>
<organism evidence="1 2">
    <name type="scientific">Ecytonucleospora hepatopenaei</name>
    <dbReference type="NCBI Taxonomy" id="646526"/>
    <lineage>
        <taxon>Eukaryota</taxon>
        <taxon>Fungi</taxon>
        <taxon>Fungi incertae sedis</taxon>
        <taxon>Microsporidia</taxon>
        <taxon>Enterocytozoonidae</taxon>
        <taxon>Ecytonucleospora</taxon>
    </lineage>
</organism>
<dbReference type="AlphaFoldDB" id="A0A1W0E8U3"/>
<sequence length="454" mass="54217">MQQTNNFRNKLLRDYTLFELSDPTVLSYYINKMDFFISNFMFFKDIDLVTEFLIGNELFCKKFNLDAFIGILNAKNIYLKEGKSSLEQSFLTQNTFSTICLFYKKVILHYFKRSLSKKIFNKALNTILCKLKQIKVEDEDGFLSYEILSGLSAFLILMNMKKVNLQIFFNGSRINIKLLREITKILEEKEDYNCSSFNKDLIRNRNVLINEYIKLSLENDSIELLENNLIEDKLRNIKFSVDIQNKRQTMCEIYELLNFCYDNINIKYQNIKIKNCRLKKLDLYSQYYLAIYSREIDIKEIDVKYVSYLVDLTLRNFNNSFLLHSVFKIIGKLSFAQLFDIQIEAEHFETFKIHKVLFSNTSKITDFSQNSFISFVYFYLQRKLKEKFAMHVITEQIHAFMAKFYSKNKKDYDKYYDELDMNAKEYSGFDRFIASKIFEKVPVSSIFLDKKLEQ</sequence>
<reference evidence="1 2" key="1">
    <citation type="journal article" date="2017" name="Environ. Microbiol.">
        <title>Decay of the glycolytic pathway and adaptation to intranuclear parasitism within Enterocytozoonidae microsporidia.</title>
        <authorList>
            <person name="Wiredu Boakye D."/>
            <person name="Jaroenlak P."/>
            <person name="Prachumwat A."/>
            <person name="Williams T.A."/>
            <person name="Bateman K.S."/>
            <person name="Itsathitphaisarn O."/>
            <person name="Sritunyalucksana K."/>
            <person name="Paszkiewicz K.H."/>
            <person name="Moore K.A."/>
            <person name="Stentiford G.D."/>
            <person name="Williams B.A."/>
        </authorList>
    </citation>
    <scope>NUCLEOTIDE SEQUENCE [LARGE SCALE GENOMIC DNA]</scope>
    <source>
        <strain evidence="1 2">TH1</strain>
    </source>
</reference>
<evidence type="ECO:0000313" key="1">
    <source>
        <dbReference type="EMBL" id="OQS55674.1"/>
    </source>
</evidence>
<keyword evidence="2" id="KW-1185">Reference proteome</keyword>
<dbReference type="Proteomes" id="UP000192758">
    <property type="component" value="Unassembled WGS sequence"/>
</dbReference>
<gene>
    <name evidence="1" type="ORF">EHP00_1382</name>
</gene>
<dbReference type="OrthoDB" id="2196190at2759"/>
<proteinExistence type="predicted"/>
<dbReference type="EMBL" id="MNPJ01000004">
    <property type="protein sequence ID" value="OQS55674.1"/>
    <property type="molecule type" value="Genomic_DNA"/>
</dbReference>